<sequence>MFHQDIFRPGFKLDCRYAALLTQWLDSLITPQSIAQHVTIFQQDLCQLAEELKELCFLDIYGAIHREKVESYHSMVKTCFPNSQIYIGISRFRLWI</sequence>
<reference evidence="1" key="1">
    <citation type="submission" date="2021-02" db="EMBL/GenBank/DDBJ databases">
        <authorList>
            <person name="Nowell W R."/>
        </authorList>
    </citation>
    <scope>NUCLEOTIDE SEQUENCE</scope>
</reference>
<organism evidence="1 2">
    <name type="scientific">Rotaria socialis</name>
    <dbReference type="NCBI Taxonomy" id="392032"/>
    <lineage>
        <taxon>Eukaryota</taxon>
        <taxon>Metazoa</taxon>
        <taxon>Spiralia</taxon>
        <taxon>Gnathifera</taxon>
        <taxon>Rotifera</taxon>
        <taxon>Eurotatoria</taxon>
        <taxon>Bdelloidea</taxon>
        <taxon>Philodinida</taxon>
        <taxon>Philodinidae</taxon>
        <taxon>Rotaria</taxon>
    </lineage>
</organism>
<keyword evidence="2" id="KW-1185">Reference proteome</keyword>
<evidence type="ECO:0000313" key="2">
    <source>
        <dbReference type="Proteomes" id="UP000663873"/>
    </source>
</evidence>
<dbReference type="AlphaFoldDB" id="A0A820SR41"/>
<accession>A0A820SR41</accession>
<evidence type="ECO:0000313" key="1">
    <source>
        <dbReference type="EMBL" id="CAF4458334.1"/>
    </source>
</evidence>
<name>A0A820SR41_9BILA</name>
<dbReference type="EMBL" id="CAJOBP010005030">
    <property type="protein sequence ID" value="CAF4458334.1"/>
    <property type="molecule type" value="Genomic_DNA"/>
</dbReference>
<proteinExistence type="predicted"/>
<dbReference type="Proteomes" id="UP000663873">
    <property type="component" value="Unassembled WGS sequence"/>
</dbReference>
<comment type="caution">
    <text evidence="1">The sequence shown here is derived from an EMBL/GenBank/DDBJ whole genome shotgun (WGS) entry which is preliminary data.</text>
</comment>
<gene>
    <name evidence="1" type="ORF">UJA718_LOCUS23305</name>
</gene>
<protein>
    <submittedName>
        <fullName evidence="1">Uncharacterized protein</fullName>
    </submittedName>
</protein>